<gene>
    <name evidence="4" type="ORF">Q3982_04765</name>
</gene>
<keyword evidence="5" id="KW-1185">Reference proteome</keyword>
<keyword evidence="1" id="KW-0596">Phosphopantetheine</keyword>
<reference evidence="4" key="1">
    <citation type="submission" date="2023-07" db="EMBL/GenBank/DDBJ databases">
        <title>Between Cages and Wild: Unraveling the Impact of Captivity on Animal Microbiomes and Antimicrobial Resistance.</title>
        <authorList>
            <person name="Schmartz G.P."/>
            <person name="Rehner J."/>
            <person name="Schuff M.J."/>
            <person name="Becker S.L."/>
            <person name="Kravczyk M."/>
            <person name="Gurevich A."/>
            <person name="Francke R."/>
            <person name="Mueller R."/>
            <person name="Keller V."/>
            <person name="Keller A."/>
        </authorList>
    </citation>
    <scope>NUCLEOTIDE SEQUENCE</scope>
    <source>
        <strain evidence="4">S12M_St_49</strain>
    </source>
</reference>
<dbReference type="InterPro" id="IPR036736">
    <property type="entry name" value="ACP-like_sf"/>
</dbReference>
<protein>
    <submittedName>
        <fullName evidence="4">Phosphopantetheine-binding protein</fullName>
    </submittedName>
</protein>
<proteinExistence type="predicted"/>
<dbReference type="EMBL" id="JAUMVS010000072">
    <property type="protein sequence ID" value="MDO4841972.1"/>
    <property type="molecule type" value="Genomic_DNA"/>
</dbReference>
<dbReference type="AlphaFoldDB" id="A0AA43RHL6"/>
<dbReference type="PROSITE" id="PS00012">
    <property type="entry name" value="PHOSPHOPANTETHEINE"/>
    <property type="match status" value="1"/>
</dbReference>
<dbReference type="Gene3D" id="1.10.1200.10">
    <property type="entry name" value="ACP-like"/>
    <property type="match status" value="1"/>
</dbReference>
<dbReference type="InterPro" id="IPR009081">
    <property type="entry name" value="PP-bd_ACP"/>
</dbReference>
<evidence type="ECO:0000256" key="2">
    <source>
        <dbReference type="ARBA" id="ARBA00022553"/>
    </source>
</evidence>
<feature type="domain" description="Carrier" evidence="3">
    <location>
        <begin position="1"/>
        <end position="73"/>
    </location>
</feature>
<name>A0AA43RHL6_9ACTN</name>
<dbReference type="Proteomes" id="UP001168575">
    <property type="component" value="Unassembled WGS sequence"/>
</dbReference>
<sequence length="73" mass="8197">METIDVIRKILKENADIEEDRVTEDATLESLNLDSIDVAELICNLEDELDIDFGNPQDIGTIGKVVEHIDNLD</sequence>
<comment type="caution">
    <text evidence="4">The sequence shown here is derived from an EMBL/GenBank/DDBJ whole genome shotgun (WGS) entry which is preliminary data.</text>
</comment>
<dbReference type="InterPro" id="IPR006162">
    <property type="entry name" value="Ppantetheine_attach_site"/>
</dbReference>
<dbReference type="Pfam" id="PF00550">
    <property type="entry name" value="PP-binding"/>
    <property type="match status" value="1"/>
</dbReference>
<dbReference type="SUPFAM" id="SSF47336">
    <property type="entry name" value="ACP-like"/>
    <property type="match status" value="1"/>
</dbReference>
<evidence type="ECO:0000259" key="3">
    <source>
        <dbReference type="PROSITE" id="PS50075"/>
    </source>
</evidence>
<evidence type="ECO:0000313" key="4">
    <source>
        <dbReference type="EMBL" id="MDO4841972.1"/>
    </source>
</evidence>
<evidence type="ECO:0000313" key="5">
    <source>
        <dbReference type="Proteomes" id="UP001168575"/>
    </source>
</evidence>
<dbReference type="PROSITE" id="PS50075">
    <property type="entry name" value="CARRIER"/>
    <property type="match status" value="1"/>
</dbReference>
<organism evidence="4 5">
    <name type="scientific">Phoenicibacter congonensis</name>
    <dbReference type="NCBI Taxonomy" id="1944646"/>
    <lineage>
        <taxon>Bacteria</taxon>
        <taxon>Bacillati</taxon>
        <taxon>Actinomycetota</taxon>
        <taxon>Coriobacteriia</taxon>
        <taxon>Eggerthellales</taxon>
        <taxon>Eggerthellaceae</taxon>
        <taxon>Phoenicibacter</taxon>
    </lineage>
</organism>
<keyword evidence="2" id="KW-0597">Phosphoprotein</keyword>
<evidence type="ECO:0000256" key="1">
    <source>
        <dbReference type="ARBA" id="ARBA00022450"/>
    </source>
</evidence>
<accession>A0AA43RHL6</accession>